<dbReference type="InterPro" id="IPR051687">
    <property type="entry name" value="Peroxisomal_Beta-Oxidation"/>
</dbReference>
<evidence type="ECO:0000256" key="5">
    <source>
        <dbReference type="ARBA" id="ARBA00023002"/>
    </source>
</evidence>
<dbReference type="InterPro" id="IPR036291">
    <property type="entry name" value="NAD(P)-bd_dom_sf"/>
</dbReference>
<evidence type="ECO:0000256" key="2">
    <source>
        <dbReference type="ARBA" id="ARBA00005005"/>
    </source>
</evidence>
<evidence type="ECO:0000256" key="7">
    <source>
        <dbReference type="ARBA" id="ARBA00023140"/>
    </source>
</evidence>
<dbReference type="OrthoDB" id="60204at2759"/>
<dbReference type="InterPro" id="IPR002347">
    <property type="entry name" value="SDR_fam"/>
</dbReference>
<dbReference type="Gene3D" id="3.10.129.10">
    <property type="entry name" value="Hotdog Thioesterase"/>
    <property type="match status" value="2"/>
</dbReference>
<comment type="pathway">
    <text evidence="2">Lipid metabolism; fatty acid beta-oxidation.</text>
</comment>
<evidence type="ECO:0000256" key="1">
    <source>
        <dbReference type="ARBA" id="ARBA00004275"/>
    </source>
</evidence>
<evidence type="ECO:0000313" key="11">
    <source>
        <dbReference type="EMBL" id="OMJ10067.1"/>
    </source>
</evidence>
<keyword evidence="12" id="KW-1185">Reference proteome</keyword>
<dbReference type="PRINTS" id="PR00081">
    <property type="entry name" value="GDHRDH"/>
</dbReference>
<accession>A0A1R1X663</accession>
<dbReference type="CDD" id="cd03448">
    <property type="entry name" value="HDE_HSD"/>
    <property type="match status" value="1"/>
</dbReference>
<dbReference type="GO" id="GO:0016491">
    <property type="term" value="F:oxidoreductase activity"/>
    <property type="evidence" value="ECO:0007669"/>
    <property type="project" value="UniProtKB-KW"/>
</dbReference>
<dbReference type="PANTHER" id="PTHR45024:SF2">
    <property type="entry name" value="SCP2 DOMAIN-CONTAINING PROTEIN"/>
    <property type="match status" value="1"/>
</dbReference>
<evidence type="ECO:0000259" key="9">
    <source>
        <dbReference type="Pfam" id="PF01575"/>
    </source>
</evidence>
<keyword evidence="7" id="KW-0576">Peroxisome</keyword>
<dbReference type="Proteomes" id="UP000187283">
    <property type="component" value="Unassembled WGS sequence"/>
</dbReference>
<sequence length="570" mass="63079">AADLVVQEIKAAGGQAVADYNSVEDGDRIVQTAINSFGRIDILINNAGILRDKSFINMTEQEWDQVYRVHLYGTYKTTKAAWPHFVKQKSGSIINTSSTVGLYGNFGQANYSSMKAAMLGFTNVLAIEGSKYNIRVNALAPNAGTAMTATILPKELVELFKPDYVAPFVLFLCHNSCKDSGNFYQVGSCWGGRVRRQRSGGYTFPQDENLTIEAVRDKFGVIHNFEDGRAHHVANNAQNVQEYIPQILKLNPPFASKLPSPDTKVVDVLAARNYKFEPTEFTYTQRDVMLYAVGIGASRRDLNIVYELSPDFQTFPTFAFVCMFNSRSNYEQFIPTFNPMMLVHIGQSVEFFREVPTSATLSITHRVVDIIDKPKGIVLITGSRVKDKESDVPICESETTLFIAGIGGFSKAAGYKSPPSADRLRTSLISGKTPESPPDKTVIQKTSPEQAVLYRLLESYNPLHIDPEMAAKGNFKAPILHGLCTLGFSSRHLVNEMAGGDARKLKALKVSFSSPVYPGETIQTNMWIDKSNPNRVLFSAKVIERDIIVIANAFAEFSEPPKFSIAKSNL</sequence>
<feature type="non-terminal residue" evidence="11">
    <location>
        <position position="1"/>
    </location>
</feature>
<comment type="similarity">
    <text evidence="3">Belongs to the short-chain dehydrogenases/reductases (SDR) family.</text>
</comment>
<keyword evidence="4" id="KW-0276">Fatty acid metabolism</keyword>
<dbReference type="PRINTS" id="PR00080">
    <property type="entry name" value="SDRFAMILY"/>
</dbReference>
<organism evidence="11 12">
    <name type="scientific">Smittium culicis</name>
    <dbReference type="NCBI Taxonomy" id="133412"/>
    <lineage>
        <taxon>Eukaryota</taxon>
        <taxon>Fungi</taxon>
        <taxon>Fungi incertae sedis</taxon>
        <taxon>Zoopagomycota</taxon>
        <taxon>Kickxellomycotina</taxon>
        <taxon>Harpellomycetes</taxon>
        <taxon>Harpellales</taxon>
        <taxon>Legeriomycetaceae</taxon>
        <taxon>Smittium</taxon>
    </lineage>
</organism>
<dbReference type="Pfam" id="PF01575">
    <property type="entry name" value="MaoC_dehydratas"/>
    <property type="match status" value="1"/>
</dbReference>
<dbReference type="AlphaFoldDB" id="A0A1R1X663"/>
<dbReference type="SUPFAM" id="SSF54637">
    <property type="entry name" value="Thioesterase/thiol ester dehydrase-isomerase"/>
    <property type="match status" value="2"/>
</dbReference>
<dbReference type="Pfam" id="PF22622">
    <property type="entry name" value="MFE-2_hydrat-2_N"/>
    <property type="match status" value="1"/>
</dbReference>
<comment type="subcellular location">
    <subcellularLocation>
        <location evidence="1">Peroxisome</location>
    </subcellularLocation>
</comment>
<evidence type="ECO:0000313" key="12">
    <source>
        <dbReference type="Proteomes" id="UP000187283"/>
    </source>
</evidence>
<dbReference type="InterPro" id="IPR054357">
    <property type="entry name" value="MFE-2_N"/>
</dbReference>
<protein>
    <submittedName>
        <fullName evidence="11">Peroxisomal hydratase-dehydrogenase-epimerase</fullName>
    </submittedName>
</protein>
<evidence type="ECO:0000256" key="8">
    <source>
        <dbReference type="ARBA" id="ARBA00023239"/>
    </source>
</evidence>
<dbReference type="SUPFAM" id="SSF51735">
    <property type="entry name" value="NAD(P)-binding Rossmann-fold domains"/>
    <property type="match status" value="1"/>
</dbReference>
<dbReference type="UniPathway" id="UPA00659"/>
<dbReference type="Gene3D" id="1.10.287.4290">
    <property type="match status" value="1"/>
</dbReference>
<dbReference type="Gene3D" id="3.40.50.720">
    <property type="entry name" value="NAD(P)-binding Rossmann-like Domain"/>
    <property type="match status" value="1"/>
</dbReference>
<evidence type="ECO:0000259" key="10">
    <source>
        <dbReference type="Pfam" id="PF22622"/>
    </source>
</evidence>
<evidence type="ECO:0000256" key="3">
    <source>
        <dbReference type="ARBA" id="ARBA00006484"/>
    </source>
</evidence>
<proteinExistence type="inferred from homology"/>
<name>A0A1R1X663_9FUNG</name>
<reference evidence="11 12" key="1">
    <citation type="submission" date="2017-01" db="EMBL/GenBank/DDBJ databases">
        <authorList>
            <person name="Mah S.A."/>
            <person name="Swanson W.J."/>
            <person name="Moy G.W."/>
            <person name="Vacquier V.D."/>
        </authorList>
    </citation>
    <scope>NUCLEOTIDE SEQUENCE [LARGE SCALE GENOMIC DNA]</scope>
    <source>
        <strain evidence="11 12">GSMNP</strain>
    </source>
</reference>
<dbReference type="GO" id="GO:0006635">
    <property type="term" value="P:fatty acid beta-oxidation"/>
    <property type="evidence" value="ECO:0007669"/>
    <property type="project" value="UniProtKB-UniPathway"/>
</dbReference>
<evidence type="ECO:0000256" key="6">
    <source>
        <dbReference type="ARBA" id="ARBA00023098"/>
    </source>
</evidence>
<dbReference type="InterPro" id="IPR002539">
    <property type="entry name" value="MaoC-like_dom"/>
</dbReference>
<keyword evidence="6" id="KW-0443">Lipid metabolism</keyword>
<gene>
    <name evidence="11" type="ORF">AYI70_g10548</name>
</gene>
<dbReference type="EMBL" id="LSSN01005177">
    <property type="protein sequence ID" value="OMJ10067.1"/>
    <property type="molecule type" value="Genomic_DNA"/>
</dbReference>
<dbReference type="InterPro" id="IPR029069">
    <property type="entry name" value="HotDog_dom_sf"/>
</dbReference>
<dbReference type="CDD" id="cd05353">
    <property type="entry name" value="hydroxyacyl-CoA-like_DH_SDR_c-like"/>
    <property type="match status" value="1"/>
</dbReference>
<keyword evidence="8" id="KW-0456">Lyase</keyword>
<feature type="domain" description="MaoC-like" evidence="9">
    <location>
        <begin position="432"/>
        <end position="534"/>
    </location>
</feature>
<comment type="caution">
    <text evidence="11">The sequence shown here is derived from an EMBL/GenBank/DDBJ whole genome shotgun (WGS) entry which is preliminary data.</text>
</comment>
<feature type="domain" description="Peroxisomal multifunctional enzyme type 2-like N-terminal" evidence="10">
    <location>
        <begin position="281"/>
        <end position="405"/>
    </location>
</feature>
<dbReference type="PANTHER" id="PTHR45024">
    <property type="entry name" value="DEHYDROGENASES, SHORT CHAIN"/>
    <property type="match status" value="1"/>
</dbReference>
<dbReference type="GO" id="GO:0005777">
    <property type="term" value="C:peroxisome"/>
    <property type="evidence" value="ECO:0007669"/>
    <property type="project" value="UniProtKB-SubCell"/>
</dbReference>
<keyword evidence="5" id="KW-0560">Oxidoreductase</keyword>
<dbReference type="STRING" id="133412.A0A1R1X663"/>
<evidence type="ECO:0000256" key="4">
    <source>
        <dbReference type="ARBA" id="ARBA00022832"/>
    </source>
</evidence>
<dbReference type="GO" id="GO:0004300">
    <property type="term" value="F:enoyl-CoA hydratase activity"/>
    <property type="evidence" value="ECO:0007669"/>
    <property type="project" value="UniProtKB-ARBA"/>
</dbReference>
<dbReference type="Pfam" id="PF00106">
    <property type="entry name" value="adh_short"/>
    <property type="match status" value="1"/>
</dbReference>